<evidence type="ECO:0000313" key="3">
    <source>
        <dbReference type="EMBL" id="OHA01971.1"/>
    </source>
</evidence>
<evidence type="ECO:0000313" key="4">
    <source>
        <dbReference type="Proteomes" id="UP000177811"/>
    </source>
</evidence>
<dbReference type="Pfam" id="PF01978">
    <property type="entry name" value="TrmB"/>
    <property type="match status" value="1"/>
</dbReference>
<feature type="compositionally biased region" description="Acidic residues" evidence="1">
    <location>
        <begin position="253"/>
        <end position="266"/>
    </location>
</feature>
<dbReference type="InterPro" id="IPR011991">
    <property type="entry name" value="ArsR-like_HTH"/>
</dbReference>
<feature type="domain" description="Transcription regulator TrmB N-terminal" evidence="2">
    <location>
        <begin position="5"/>
        <end position="72"/>
    </location>
</feature>
<evidence type="ECO:0000256" key="1">
    <source>
        <dbReference type="SAM" id="MobiDB-lite"/>
    </source>
</evidence>
<dbReference type="AlphaFoldDB" id="A0A1G2KU69"/>
<comment type="caution">
    <text evidence="3">The sequence shown here is derived from an EMBL/GenBank/DDBJ whole genome shotgun (WGS) entry which is preliminary data.</text>
</comment>
<name>A0A1G2KU69_9BACT</name>
<gene>
    <name evidence="3" type="ORF">A3C16_02425</name>
</gene>
<organism evidence="3 4">
    <name type="scientific">Candidatus Sungbacteria bacterium RIFCSPHIGHO2_02_FULL_51_29</name>
    <dbReference type="NCBI Taxonomy" id="1802273"/>
    <lineage>
        <taxon>Bacteria</taxon>
        <taxon>Candidatus Sungiibacteriota</taxon>
    </lineage>
</organism>
<dbReference type="InterPro" id="IPR036390">
    <property type="entry name" value="WH_DNA-bd_sf"/>
</dbReference>
<dbReference type="Proteomes" id="UP000177811">
    <property type="component" value="Unassembled WGS sequence"/>
</dbReference>
<dbReference type="InterPro" id="IPR051797">
    <property type="entry name" value="TrmB-like"/>
</dbReference>
<accession>A0A1G2KU69</accession>
<dbReference type="EMBL" id="MHQL01000050">
    <property type="protein sequence ID" value="OHA01971.1"/>
    <property type="molecule type" value="Genomic_DNA"/>
</dbReference>
<dbReference type="Gene3D" id="1.10.10.10">
    <property type="entry name" value="Winged helix-like DNA-binding domain superfamily/Winged helix DNA-binding domain"/>
    <property type="match status" value="1"/>
</dbReference>
<reference evidence="3 4" key="1">
    <citation type="journal article" date="2016" name="Nat. Commun.">
        <title>Thousands of microbial genomes shed light on interconnected biogeochemical processes in an aquifer system.</title>
        <authorList>
            <person name="Anantharaman K."/>
            <person name="Brown C.T."/>
            <person name="Hug L.A."/>
            <person name="Sharon I."/>
            <person name="Castelle C.J."/>
            <person name="Probst A.J."/>
            <person name="Thomas B.C."/>
            <person name="Singh A."/>
            <person name="Wilkins M.J."/>
            <person name="Karaoz U."/>
            <person name="Brodie E.L."/>
            <person name="Williams K.H."/>
            <person name="Hubbard S.S."/>
            <person name="Banfield J.F."/>
        </authorList>
    </citation>
    <scope>NUCLEOTIDE SEQUENCE [LARGE SCALE GENOMIC DNA]</scope>
</reference>
<dbReference type="InterPro" id="IPR036388">
    <property type="entry name" value="WH-like_DNA-bd_sf"/>
</dbReference>
<proteinExistence type="predicted"/>
<dbReference type="SUPFAM" id="SSF46785">
    <property type="entry name" value="Winged helix' DNA-binding domain"/>
    <property type="match status" value="1"/>
</dbReference>
<dbReference type="CDD" id="cd00090">
    <property type="entry name" value="HTH_ARSR"/>
    <property type="match status" value="1"/>
</dbReference>
<feature type="region of interest" description="Disordered" evidence="1">
    <location>
        <begin position="246"/>
        <end position="266"/>
    </location>
</feature>
<sequence>MITELQKIGLSDKEARVYLAALELGKASIQDIAKKAAINRTTTYLMIDALTKKGLVYTIKSGKRMLFAADSPEHLLHILEKRKDTLSSQMQEIEELMPQLKSVYNLAPGKPVIRFFEGRGVYETINADIFESGAKEILEVYDADHLREVAPEKEAKDFYNKRISRGIRYRGLYTRSAGPFKNALELAEERCIPRDSFPLFSDILIYGNRVGVSSLGGNNIGVIIESEEIAKTMRSLFELAWRGAAASGKNDAEVEAEEDDIEDGRG</sequence>
<protein>
    <recommendedName>
        <fullName evidence="2">Transcription regulator TrmB N-terminal domain-containing protein</fullName>
    </recommendedName>
</protein>
<evidence type="ECO:0000259" key="2">
    <source>
        <dbReference type="Pfam" id="PF01978"/>
    </source>
</evidence>
<dbReference type="PANTHER" id="PTHR34293">
    <property type="entry name" value="HTH-TYPE TRANSCRIPTIONAL REGULATOR TRMBL2"/>
    <property type="match status" value="1"/>
</dbReference>
<dbReference type="PANTHER" id="PTHR34293:SF1">
    <property type="entry name" value="HTH-TYPE TRANSCRIPTIONAL REGULATOR TRMBL2"/>
    <property type="match status" value="1"/>
</dbReference>
<dbReference type="InterPro" id="IPR002831">
    <property type="entry name" value="Tscrpt_reg_TrmB_N"/>
</dbReference>